<evidence type="ECO:0000313" key="1">
    <source>
        <dbReference type="EMBL" id="KLK93678.1"/>
    </source>
</evidence>
<proteinExistence type="predicted"/>
<protein>
    <submittedName>
        <fullName evidence="1">Uncharacterized protein</fullName>
    </submittedName>
</protein>
<name>A0A0H1REQ7_9HYPH</name>
<comment type="caution">
    <text evidence="1">The sequence shown here is derived from an EMBL/GenBank/DDBJ whole genome shotgun (WGS) entry which is preliminary data.</text>
</comment>
<dbReference type="PATRIC" id="fig|1225564.3.peg.2016"/>
<accession>A0A0H1REQ7</accession>
<organism evidence="1 2">
    <name type="scientific">Microvirga vignae</name>
    <dbReference type="NCBI Taxonomy" id="1225564"/>
    <lineage>
        <taxon>Bacteria</taxon>
        <taxon>Pseudomonadati</taxon>
        <taxon>Pseudomonadota</taxon>
        <taxon>Alphaproteobacteria</taxon>
        <taxon>Hyphomicrobiales</taxon>
        <taxon>Methylobacteriaceae</taxon>
        <taxon>Microvirga</taxon>
    </lineage>
</organism>
<gene>
    <name evidence="1" type="ORF">AA309_07435</name>
</gene>
<keyword evidence="2" id="KW-1185">Reference proteome</keyword>
<sequence length="63" mass="7116">MGADTMSIEIRTRSKFFILDGLGLHFGTRKWKASWNKADGRIWNRAPQARGQGFCVKSDSEGQ</sequence>
<dbReference type="AlphaFoldDB" id="A0A0H1REQ7"/>
<dbReference type="Proteomes" id="UP000035489">
    <property type="component" value="Unassembled WGS sequence"/>
</dbReference>
<evidence type="ECO:0000313" key="2">
    <source>
        <dbReference type="Proteomes" id="UP000035489"/>
    </source>
</evidence>
<dbReference type="EMBL" id="LCYG01000018">
    <property type="protein sequence ID" value="KLK93678.1"/>
    <property type="molecule type" value="Genomic_DNA"/>
</dbReference>
<reference evidence="1 2" key="1">
    <citation type="submission" date="2015-05" db="EMBL/GenBank/DDBJ databases">
        <title>Draft genome sequence of Microvirga vignae strain BR3299, a novel nitrogen fixing bacteria isolated from Brazil semi-aired region.</title>
        <authorList>
            <person name="Zilli J.E."/>
            <person name="Passos S.R."/>
            <person name="Leite J."/>
            <person name="Baldani J.I."/>
            <person name="Xavier G.R."/>
            <person name="Rumjaneck N.G."/>
            <person name="Simoes-Araujo J.L."/>
        </authorList>
    </citation>
    <scope>NUCLEOTIDE SEQUENCE [LARGE SCALE GENOMIC DNA]</scope>
    <source>
        <strain evidence="1 2">BR3299</strain>
    </source>
</reference>